<dbReference type="InterPro" id="IPR029510">
    <property type="entry name" value="Ald_DH_CS_GLU"/>
</dbReference>
<evidence type="ECO:0000256" key="7">
    <source>
        <dbReference type="RuleBase" id="RU003345"/>
    </source>
</evidence>
<dbReference type="GO" id="GO:0006081">
    <property type="term" value="P:aldehyde metabolic process"/>
    <property type="evidence" value="ECO:0007669"/>
    <property type="project" value="InterPro"/>
</dbReference>
<dbReference type="PIRSF" id="PIRSF036492">
    <property type="entry name" value="ALDH"/>
    <property type="match status" value="1"/>
</dbReference>
<sequence length="517" mass="56382">MAALAHTPLEEIDKIHGELRTAFNSGKTKSVAYRKYQLLQFAYLIQDNAKRFEEALAQDLGRHPLESHFLEINASIGELMEAYKNVESWAKPDKPSFNVNFVFMRPLTIKEPKGVVLIISPFNYPLWLCVTPMAGAIAAGNAIVLKPSESCPAVASLLHELFPKYLDPSLIRVVNGAIPETTKLLDLPWDHILYTGSGRVGRIVAAAAVKHLTPVSLELGGKSPVFIDPSSDMQLAARRLLWGKFANAGQTCVAPDYVLVPRAFQDTFVEALKTAYATFYPEATVAAQNTTKLVNPQAFRRVNGLLQGTKGTVVCGGDTDEARKFIAPTIVRDVKGDDSLMSEEIFGPILPIVPVEDLDEAIAYVNAHDHPLALYVFTQNETYKKKVFSSTQSGSAVANETIIIPGVPGLPFGGIGPSGTGYHSGKHGFLMFTHLRATMDTPGWIDKILGFRYPPYTARSLQALHSRLPRKLPVRPSGPPGAASSAGGVRKWFLLAFAMAVLGALTKMKNRFTGIRD</sequence>
<comment type="caution">
    <text evidence="9">The sequence shown here is derived from an EMBL/GenBank/DDBJ whole genome shotgun (WGS) entry which is preliminary data.</text>
</comment>
<dbReference type="PANTHER" id="PTHR43570">
    <property type="entry name" value="ALDEHYDE DEHYDROGENASE"/>
    <property type="match status" value="1"/>
</dbReference>
<evidence type="ECO:0000256" key="3">
    <source>
        <dbReference type="ARBA" id="ARBA00023027"/>
    </source>
</evidence>
<proteinExistence type="inferred from homology"/>
<keyword evidence="10" id="KW-1185">Reference proteome</keyword>
<feature type="active site" evidence="5 6">
    <location>
        <position position="218"/>
    </location>
</feature>
<evidence type="ECO:0000259" key="8">
    <source>
        <dbReference type="Pfam" id="PF00171"/>
    </source>
</evidence>
<dbReference type="PROSITE" id="PS00687">
    <property type="entry name" value="ALDEHYDE_DEHYDR_GLU"/>
    <property type="match status" value="1"/>
</dbReference>
<evidence type="ECO:0000313" key="10">
    <source>
        <dbReference type="Proteomes" id="UP001215280"/>
    </source>
</evidence>
<keyword evidence="2 4" id="KW-0560">Oxidoreductase</keyword>
<evidence type="ECO:0000256" key="1">
    <source>
        <dbReference type="ARBA" id="ARBA00009986"/>
    </source>
</evidence>
<dbReference type="PANTHER" id="PTHR43570:SF16">
    <property type="entry name" value="ALDEHYDE DEHYDROGENASE TYPE III, ISOFORM Q"/>
    <property type="match status" value="1"/>
</dbReference>
<gene>
    <name evidence="9" type="ORF">DFH07DRAFT_828867</name>
</gene>
<evidence type="ECO:0000256" key="4">
    <source>
        <dbReference type="PIRNR" id="PIRNR036492"/>
    </source>
</evidence>
<dbReference type="InterPro" id="IPR015590">
    <property type="entry name" value="Aldehyde_DH_dom"/>
</dbReference>
<comment type="similarity">
    <text evidence="1 4 7">Belongs to the aldehyde dehydrogenase family.</text>
</comment>
<dbReference type="GO" id="GO:0005737">
    <property type="term" value="C:cytoplasm"/>
    <property type="evidence" value="ECO:0007669"/>
    <property type="project" value="TreeGrafter"/>
</dbReference>
<feature type="active site" evidence="5">
    <location>
        <position position="252"/>
    </location>
</feature>
<evidence type="ECO:0000256" key="2">
    <source>
        <dbReference type="ARBA" id="ARBA00023002"/>
    </source>
</evidence>
<feature type="domain" description="Aldehyde dehydrogenase" evidence="8">
    <location>
        <begin position="9"/>
        <end position="436"/>
    </location>
</feature>
<dbReference type="InterPro" id="IPR016162">
    <property type="entry name" value="Ald_DH_N"/>
</dbReference>
<keyword evidence="3" id="KW-0520">NAD</keyword>
<dbReference type="AlphaFoldDB" id="A0AAD7ISS7"/>
<evidence type="ECO:0000256" key="5">
    <source>
        <dbReference type="PIRSR" id="PIRSR036492-1"/>
    </source>
</evidence>
<evidence type="ECO:0000313" key="9">
    <source>
        <dbReference type="EMBL" id="KAJ7749555.1"/>
    </source>
</evidence>
<dbReference type="Proteomes" id="UP001215280">
    <property type="component" value="Unassembled WGS sequence"/>
</dbReference>
<protein>
    <recommendedName>
        <fullName evidence="4">Aldehyde dehydrogenase</fullName>
    </recommendedName>
</protein>
<organism evidence="9 10">
    <name type="scientific">Mycena maculata</name>
    <dbReference type="NCBI Taxonomy" id="230809"/>
    <lineage>
        <taxon>Eukaryota</taxon>
        <taxon>Fungi</taxon>
        <taxon>Dikarya</taxon>
        <taxon>Basidiomycota</taxon>
        <taxon>Agaricomycotina</taxon>
        <taxon>Agaricomycetes</taxon>
        <taxon>Agaricomycetidae</taxon>
        <taxon>Agaricales</taxon>
        <taxon>Marasmiineae</taxon>
        <taxon>Mycenaceae</taxon>
        <taxon>Mycena</taxon>
    </lineage>
</organism>
<dbReference type="FunFam" id="3.40.605.10:FF:000004">
    <property type="entry name" value="Aldehyde dehydrogenase"/>
    <property type="match status" value="1"/>
</dbReference>
<dbReference type="SUPFAM" id="SSF53720">
    <property type="entry name" value="ALDH-like"/>
    <property type="match status" value="1"/>
</dbReference>
<dbReference type="Gene3D" id="3.40.309.10">
    <property type="entry name" value="Aldehyde Dehydrogenase, Chain A, domain 2"/>
    <property type="match status" value="1"/>
</dbReference>
<accession>A0AAD7ISS7</accession>
<dbReference type="InterPro" id="IPR016161">
    <property type="entry name" value="Ald_DH/histidinol_DH"/>
</dbReference>
<reference evidence="9" key="1">
    <citation type="submission" date="2023-03" db="EMBL/GenBank/DDBJ databases">
        <title>Massive genome expansion in bonnet fungi (Mycena s.s.) driven by repeated elements and novel gene families across ecological guilds.</title>
        <authorList>
            <consortium name="Lawrence Berkeley National Laboratory"/>
            <person name="Harder C.B."/>
            <person name="Miyauchi S."/>
            <person name="Viragh M."/>
            <person name="Kuo A."/>
            <person name="Thoen E."/>
            <person name="Andreopoulos B."/>
            <person name="Lu D."/>
            <person name="Skrede I."/>
            <person name="Drula E."/>
            <person name="Henrissat B."/>
            <person name="Morin E."/>
            <person name="Kohler A."/>
            <person name="Barry K."/>
            <person name="LaButti K."/>
            <person name="Morin E."/>
            <person name="Salamov A."/>
            <person name="Lipzen A."/>
            <person name="Mereny Z."/>
            <person name="Hegedus B."/>
            <person name="Baldrian P."/>
            <person name="Stursova M."/>
            <person name="Weitz H."/>
            <person name="Taylor A."/>
            <person name="Grigoriev I.V."/>
            <person name="Nagy L.G."/>
            <person name="Martin F."/>
            <person name="Kauserud H."/>
        </authorList>
    </citation>
    <scope>NUCLEOTIDE SEQUENCE</scope>
    <source>
        <strain evidence="9">CBHHK188m</strain>
    </source>
</reference>
<dbReference type="GO" id="GO:0004029">
    <property type="term" value="F:aldehyde dehydrogenase (NAD+) activity"/>
    <property type="evidence" value="ECO:0007669"/>
    <property type="project" value="TreeGrafter"/>
</dbReference>
<dbReference type="EMBL" id="JARJLG010000085">
    <property type="protein sequence ID" value="KAJ7749555.1"/>
    <property type="molecule type" value="Genomic_DNA"/>
</dbReference>
<dbReference type="InterPro" id="IPR016160">
    <property type="entry name" value="Ald_DH_CS_CYS"/>
</dbReference>
<dbReference type="Pfam" id="PF00171">
    <property type="entry name" value="Aldedh"/>
    <property type="match status" value="1"/>
</dbReference>
<dbReference type="Gene3D" id="3.40.605.10">
    <property type="entry name" value="Aldehyde Dehydrogenase, Chain A, domain 1"/>
    <property type="match status" value="1"/>
</dbReference>
<name>A0AAD7ISS7_9AGAR</name>
<dbReference type="FunFam" id="3.40.309.10:FF:000025">
    <property type="entry name" value="Aldehyde dehydrogenase"/>
    <property type="match status" value="1"/>
</dbReference>
<evidence type="ECO:0000256" key="6">
    <source>
        <dbReference type="PROSITE-ProRule" id="PRU10007"/>
    </source>
</evidence>
<dbReference type="InterPro" id="IPR012394">
    <property type="entry name" value="Aldehyde_DH_NAD(P)"/>
</dbReference>
<dbReference type="PROSITE" id="PS00070">
    <property type="entry name" value="ALDEHYDE_DEHYDR_CYS"/>
    <property type="match status" value="1"/>
</dbReference>
<dbReference type="CDD" id="cd07135">
    <property type="entry name" value="ALDH_F14-YMR110C"/>
    <property type="match status" value="1"/>
</dbReference>
<dbReference type="InterPro" id="IPR016163">
    <property type="entry name" value="Ald_DH_C"/>
</dbReference>